<keyword evidence="4" id="KW-0418">Kinase</keyword>
<evidence type="ECO:0000313" key="9">
    <source>
        <dbReference type="Proteomes" id="UP000663873"/>
    </source>
</evidence>
<dbReference type="GO" id="GO:0034501">
    <property type="term" value="P:protein localization to kinetochore"/>
    <property type="evidence" value="ECO:0007669"/>
    <property type="project" value="TreeGrafter"/>
</dbReference>
<accession>A0A820RPK3</accession>
<dbReference type="SMART" id="SM00220">
    <property type="entry name" value="S_TKc"/>
    <property type="match status" value="1"/>
</dbReference>
<dbReference type="PROSITE" id="PS00108">
    <property type="entry name" value="PROTEIN_KINASE_ST"/>
    <property type="match status" value="1"/>
</dbReference>
<dbReference type="GO" id="GO:0007059">
    <property type="term" value="P:chromosome segregation"/>
    <property type="evidence" value="ECO:0007669"/>
    <property type="project" value="TreeGrafter"/>
</dbReference>
<dbReference type="EMBL" id="CAJOBO010004298">
    <property type="protein sequence ID" value="CAF4517236.1"/>
    <property type="molecule type" value="Genomic_DNA"/>
</dbReference>
<dbReference type="Gene3D" id="1.10.510.10">
    <property type="entry name" value="Transferase(Phosphotransferase) domain 1"/>
    <property type="match status" value="1"/>
</dbReference>
<keyword evidence="9" id="KW-1185">Reference proteome</keyword>
<evidence type="ECO:0000259" key="6">
    <source>
        <dbReference type="PROSITE" id="PS50011"/>
    </source>
</evidence>
<protein>
    <recommendedName>
        <fullName evidence="6">Protein kinase domain-containing protein</fullName>
    </recommendedName>
</protein>
<dbReference type="Gene3D" id="3.30.200.20">
    <property type="entry name" value="Phosphorylase Kinase, domain 1"/>
    <property type="match status" value="1"/>
</dbReference>
<dbReference type="AlphaFoldDB" id="A0A820RPK3"/>
<evidence type="ECO:0000256" key="2">
    <source>
        <dbReference type="ARBA" id="ARBA00022679"/>
    </source>
</evidence>
<dbReference type="Pfam" id="PF00069">
    <property type="entry name" value="Pkinase"/>
    <property type="match status" value="1"/>
</dbReference>
<keyword evidence="5" id="KW-0067">ATP-binding</keyword>
<dbReference type="GO" id="GO:0007094">
    <property type="term" value="P:mitotic spindle assembly checkpoint signaling"/>
    <property type="evidence" value="ECO:0007669"/>
    <property type="project" value="TreeGrafter"/>
</dbReference>
<dbReference type="PANTHER" id="PTHR22974:SF21">
    <property type="entry name" value="DUAL SPECIFICITY PROTEIN KINASE TTK"/>
    <property type="match status" value="1"/>
</dbReference>
<evidence type="ECO:0000256" key="3">
    <source>
        <dbReference type="ARBA" id="ARBA00022741"/>
    </source>
</evidence>
<evidence type="ECO:0000256" key="4">
    <source>
        <dbReference type="ARBA" id="ARBA00022777"/>
    </source>
</evidence>
<dbReference type="GO" id="GO:0004674">
    <property type="term" value="F:protein serine/threonine kinase activity"/>
    <property type="evidence" value="ECO:0007669"/>
    <property type="project" value="UniProtKB-KW"/>
</dbReference>
<evidence type="ECO:0000256" key="5">
    <source>
        <dbReference type="ARBA" id="ARBA00022840"/>
    </source>
</evidence>
<keyword evidence="1" id="KW-0723">Serine/threonine-protein kinase</keyword>
<comment type="caution">
    <text evidence="7">The sequence shown here is derived from an EMBL/GenBank/DDBJ whole genome shotgun (WGS) entry which is preliminary data.</text>
</comment>
<dbReference type="GO" id="GO:0005524">
    <property type="term" value="F:ATP binding"/>
    <property type="evidence" value="ECO:0007669"/>
    <property type="project" value="UniProtKB-KW"/>
</dbReference>
<dbReference type="Proteomes" id="UP000663851">
    <property type="component" value="Unassembled WGS sequence"/>
</dbReference>
<dbReference type="InterPro" id="IPR000719">
    <property type="entry name" value="Prot_kinase_dom"/>
</dbReference>
<sequence length="306" mass="35256">MGSTVSRESPSNRPTFTVHGRLYRILDVIGQGAAATVYRCEDQNGDQYAVKVFDFSPPHRSPTVQRAQNFDKEARILKFMSRRSRHFVYLYDYEYNRHENLGYMIMELGEGSLRDKLVGLPLNDRHRRIYWKQIVAILKDLQNSNVVHADIKPDNIILVNNVLKLTDLGIAFRVATPINTVRRGRIQGTLGTSTYLSYFQYHTVDFFPVISFSDYMAPEVFSHQSGVKSDVWSAGIILYEMTYGSPPFYGIFDRNEKAAAIASGTPILFFPERNRYLVDCMRRCLQPNPYARPNSHHLVAHPYTRM</sequence>
<feature type="domain" description="Protein kinase" evidence="6">
    <location>
        <begin position="23"/>
        <end position="304"/>
    </location>
</feature>
<evidence type="ECO:0000313" key="8">
    <source>
        <dbReference type="EMBL" id="CAF4517236.1"/>
    </source>
</evidence>
<dbReference type="InterPro" id="IPR011009">
    <property type="entry name" value="Kinase-like_dom_sf"/>
</dbReference>
<proteinExistence type="predicted"/>
<dbReference type="PANTHER" id="PTHR22974">
    <property type="entry name" value="MIXED LINEAGE PROTEIN KINASE"/>
    <property type="match status" value="1"/>
</dbReference>
<dbReference type="Proteomes" id="UP000663873">
    <property type="component" value="Unassembled WGS sequence"/>
</dbReference>
<name>A0A820RPK3_9BILA</name>
<reference evidence="7" key="1">
    <citation type="submission" date="2021-02" db="EMBL/GenBank/DDBJ databases">
        <authorList>
            <person name="Nowell W R."/>
        </authorList>
    </citation>
    <scope>NUCLEOTIDE SEQUENCE</scope>
</reference>
<evidence type="ECO:0000313" key="7">
    <source>
        <dbReference type="EMBL" id="CAF4440466.1"/>
    </source>
</evidence>
<dbReference type="GO" id="GO:0033316">
    <property type="term" value="P:meiotic spindle assembly checkpoint signaling"/>
    <property type="evidence" value="ECO:0007669"/>
    <property type="project" value="TreeGrafter"/>
</dbReference>
<dbReference type="SUPFAM" id="SSF56112">
    <property type="entry name" value="Protein kinase-like (PK-like)"/>
    <property type="match status" value="1"/>
</dbReference>
<dbReference type="GO" id="GO:0005634">
    <property type="term" value="C:nucleus"/>
    <property type="evidence" value="ECO:0007669"/>
    <property type="project" value="TreeGrafter"/>
</dbReference>
<dbReference type="PROSITE" id="PS50011">
    <property type="entry name" value="PROTEIN_KINASE_DOM"/>
    <property type="match status" value="1"/>
</dbReference>
<keyword evidence="2" id="KW-0808">Transferase</keyword>
<gene>
    <name evidence="8" type="ORF">HFQ381_LOCUS28882</name>
    <name evidence="7" type="ORF">UJA718_LOCUS22053</name>
</gene>
<keyword evidence="3" id="KW-0547">Nucleotide-binding</keyword>
<dbReference type="GO" id="GO:0000776">
    <property type="term" value="C:kinetochore"/>
    <property type="evidence" value="ECO:0007669"/>
    <property type="project" value="TreeGrafter"/>
</dbReference>
<dbReference type="GO" id="GO:0004712">
    <property type="term" value="F:protein serine/threonine/tyrosine kinase activity"/>
    <property type="evidence" value="ECO:0007669"/>
    <property type="project" value="TreeGrafter"/>
</dbReference>
<dbReference type="InterPro" id="IPR008271">
    <property type="entry name" value="Ser/Thr_kinase_AS"/>
</dbReference>
<evidence type="ECO:0000256" key="1">
    <source>
        <dbReference type="ARBA" id="ARBA00022527"/>
    </source>
</evidence>
<organism evidence="7 9">
    <name type="scientific">Rotaria socialis</name>
    <dbReference type="NCBI Taxonomy" id="392032"/>
    <lineage>
        <taxon>Eukaryota</taxon>
        <taxon>Metazoa</taxon>
        <taxon>Spiralia</taxon>
        <taxon>Gnathifera</taxon>
        <taxon>Rotifera</taxon>
        <taxon>Eurotatoria</taxon>
        <taxon>Bdelloidea</taxon>
        <taxon>Philodinida</taxon>
        <taxon>Philodinidae</taxon>
        <taxon>Rotaria</taxon>
    </lineage>
</organism>
<dbReference type="EMBL" id="CAJOBP010004449">
    <property type="protein sequence ID" value="CAF4440466.1"/>
    <property type="molecule type" value="Genomic_DNA"/>
</dbReference>